<evidence type="ECO:0000256" key="3">
    <source>
        <dbReference type="ARBA" id="ARBA00023163"/>
    </source>
</evidence>
<dbReference type="PROSITE" id="PS01124">
    <property type="entry name" value="HTH_ARAC_FAMILY_2"/>
    <property type="match status" value="1"/>
</dbReference>
<gene>
    <name evidence="5" type="ORF">CAL65_15780</name>
</gene>
<evidence type="ECO:0000256" key="1">
    <source>
        <dbReference type="ARBA" id="ARBA00023015"/>
    </source>
</evidence>
<evidence type="ECO:0000313" key="5">
    <source>
        <dbReference type="EMBL" id="RFA34110.1"/>
    </source>
</evidence>
<evidence type="ECO:0000256" key="2">
    <source>
        <dbReference type="ARBA" id="ARBA00023125"/>
    </source>
</evidence>
<keyword evidence="3" id="KW-0804">Transcription</keyword>
<dbReference type="SUPFAM" id="SSF46689">
    <property type="entry name" value="Homeodomain-like"/>
    <property type="match status" value="1"/>
</dbReference>
<sequence>MNSGGGMRSSQALLHNSDLSAPARDKTATCEKSNLYILEQGHVFASSSIEITNRTRIYASINLTVDHSRIHLRVGNRAGRYQAAALGPGPTRTLKARGQPVLCFQILPLHPLFPHFSLIGAAVGVIALPREAFAHLDAALEAAFVGTLDVEDVAELHDAVTQTATRFLPAAKPIDPRVRTILQRLDDTDTPSLQDLSKAMGLSYSRMSHLFGESMGLSLRSYCLWNKLQKVRRIFDPEKSLTAIAQEAGFCDSAHFTKAHQDMYGASPSYFLRNNAIRLLASRRVRACPEEKT</sequence>
<dbReference type="InterPro" id="IPR050204">
    <property type="entry name" value="AraC_XylS_family_regulators"/>
</dbReference>
<dbReference type="Proteomes" id="UP000256763">
    <property type="component" value="Unassembled WGS sequence"/>
</dbReference>
<dbReference type="InterPro" id="IPR009057">
    <property type="entry name" value="Homeodomain-like_sf"/>
</dbReference>
<feature type="domain" description="HTH araC/xylS-type" evidence="4">
    <location>
        <begin position="175"/>
        <end position="274"/>
    </location>
</feature>
<name>A0A3E0WMA8_9GAMM</name>
<dbReference type="AlphaFoldDB" id="A0A3E0WMA8"/>
<dbReference type="EMBL" id="NFZW01000017">
    <property type="protein sequence ID" value="RFA34110.1"/>
    <property type="molecule type" value="Genomic_DNA"/>
</dbReference>
<dbReference type="GO" id="GO:0003700">
    <property type="term" value="F:DNA-binding transcription factor activity"/>
    <property type="evidence" value="ECO:0007669"/>
    <property type="project" value="InterPro"/>
</dbReference>
<organism evidence="5 6">
    <name type="scientific">Alkalilimnicola ehrlichii</name>
    <dbReference type="NCBI Taxonomy" id="351052"/>
    <lineage>
        <taxon>Bacteria</taxon>
        <taxon>Pseudomonadati</taxon>
        <taxon>Pseudomonadota</taxon>
        <taxon>Gammaproteobacteria</taxon>
        <taxon>Chromatiales</taxon>
        <taxon>Ectothiorhodospiraceae</taxon>
        <taxon>Alkalilimnicola</taxon>
    </lineage>
</organism>
<keyword evidence="2" id="KW-0238">DNA-binding</keyword>
<dbReference type="OrthoDB" id="5295226at2"/>
<dbReference type="GO" id="GO:0043565">
    <property type="term" value="F:sequence-specific DNA binding"/>
    <property type="evidence" value="ECO:0007669"/>
    <property type="project" value="InterPro"/>
</dbReference>
<reference evidence="6" key="1">
    <citation type="submission" date="2017-05" db="EMBL/GenBank/DDBJ databases">
        <authorList>
            <person name="Sharma S."/>
            <person name="Sidhu C."/>
            <person name="Pinnaka A.K."/>
        </authorList>
    </citation>
    <scope>NUCLEOTIDE SEQUENCE [LARGE SCALE GENOMIC DNA]</scope>
    <source>
        <strain evidence="6">AK93</strain>
    </source>
</reference>
<keyword evidence="6" id="KW-1185">Reference proteome</keyword>
<accession>A0A3E0WMA8</accession>
<protein>
    <recommendedName>
        <fullName evidence="4">HTH araC/xylS-type domain-containing protein</fullName>
    </recommendedName>
</protein>
<dbReference type="PANTHER" id="PTHR46796">
    <property type="entry name" value="HTH-TYPE TRANSCRIPTIONAL ACTIVATOR RHAS-RELATED"/>
    <property type="match status" value="1"/>
</dbReference>
<dbReference type="Gene3D" id="1.10.10.60">
    <property type="entry name" value="Homeodomain-like"/>
    <property type="match status" value="1"/>
</dbReference>
<keyword evidence="1" id="KW-0805">Transcription regulation</keyword>
<dbReference type="SMART" id="SM00342">
    <property type="entry name" value="HTH_ARAC"/>
    <property type="match status" value="1"/>
</dbReference>
<evidence type="ECO:0000259" key="4">
    <source>
        <dbReference type="PROSITE" id="PS01124"/>
    </source>
</evidence>
<dbReference type="InterPro" id="IPR018060">
    <property type="entry name" value="HTH_AraC"/>
</dbReference>
<evidence type="ECO:0000313" key="6">
    <source>
        <dbReference type="Proteomes" id="UP000256763"/>
    </source>
</evidence>
<dbReference type="Pfam" id="PF12833">
    <property type="entry name" value="HTH_18"/>
    <property type="match status" value="1"/>
</dbReference>
<proteinExistence type="predicted"/>
<comment type="caution">
    <text evidence="5">The sequence shown here is derived from an EMBL/GenBank/DDBJ whole genome shotgun (WGS) entry which is preliminary data.</text>
</comment>